<keyword evidence="2" id="KW-1185">Reference proteome</keyword>
<dbReference type="EMBL" id="JAYGHX010000003">
    <property type="protein sequence ID" value="MEA5390972.1"/>
    <property type="molecule type" value="Genomic_DNA"/>
</dbReference>
<organism evidence="1 2">
    <name type="scientific">Cyanobium gracile UHCC 0139</name>
    <dbReference type="NCBI Taxonomy" id="3110308"/>
    <lineage>
        <taxon>Bacteria</taxon>
        <taxon>Bacillati</taxon>
        <taxon>Cyanobacteriota</taxon>
        <taxon>Cyanophyceae</taxon>
        <taxon>Synechococcales</taxon>
        <taxon>Prochlorococcaceae</taxon>
        <taxon>Cyanobium</taxon>
    </lineage>
</organism>
<evidence type="ECO:0000313" key="1">
    <source>
        <dbReference type="EMBL" id="MEA5390972.1"/>
    </source>
</evidence>
<accession>A0ABU5RTA8</accession>
<protein>
    <recommendedName>
        <fullName evidence="3">Sulfotransferase family protein</fullName>
    </recommendedName>
</protein>
<dbReference type="Proteomes" id="UP001304461">
    <property type="component" value="Unassembled WGS sequence"/>
</dbReference>
<dbReference type="InterPro" id="IPR027417">
    <property type="entry name" value="P-loop_NTPase"/>
</dbReference>
<sequence>MHLFLHIGDHKTGTTSIQAFLRRRAAELEAVGIYVPTAGTYSPESGHHQLAFELLEDKRWNPAHGGLLELLEELRRCPLPRAVISCEDLSLLVVRPDRLRRLEASLLAEGHTVSWLMFLRRVDDYLESLYCELMRSGIRARLGYPGFAFPFLLRGRRYSKFCDYRAFVRRWRGLSDSPLHLLDYDRAVGAEGLLPRFLQAIGAPESLIEANHAAPVLNQRREQITRHFRSVLGPLLMARFHRSNQRALHG</sequence>
<reference evidence="1 2" key="1">
    <citation type="submission" date="2023-12" db="EMBL/GenBank/DDBJ databases">
        <title>Baltic Sea Cyanobacteria.</title>
        <authorList>
            <person name="Delbaje E."/>
            <person name="Fewer D.P."/>
            <person name="Shishido T.K."/>
        </authorList>
    </citation>
    <scope>NUCLEOTIDE SEQUENCE [LARGE SCALE GENOMIC DNA]</scope>
    <source>
        <strain evidence="1 2">UHCC 0139</strain>
    </source>
</reference>
<evidence type="ECO:0000313" key="2">
    <source>
        <dbReference type="Proteomes" id="UP001304461"/>
    </source>
</evidence>
<dbReference type="RefSeq" id="WP_323305030.1">
    <property type="nucleotide sequence ID" value="NZ_JAYGHX010000003.1"/>
</dbReference>
<comment type="caution">
    <text evidence="1">The sequence shown here is derived from an EMBL/GenBank/DDBJ whole genome shotgun (WGS) entry which is preliminary data.</text>
</comment>
<proteinExistence type="predicted"/>
<evidence type="ECO:0008006" key="3">
    <source>
        <dbReference type="Google" id="ProtNLM"/>
    </source>
</evidence>
<gene>
    <name evidence="1" type="ORF">VB738_06820</name>
</gene>
<name>A0ABU5RTA8_9CYAN</name>
<dbReference type="SUPFAM" id="SSF52540">
    <property type="entry name" value="P-loop containing nucleoside triphosphate hydrolases"/>
    <property type="match status" value="1"/>
</dbReference>